<dbReference type="AlphaFoldDB" id="A0A401WXZ8"/>
<organism evidence="1 2">
    <name type="scientific">Acetobacter pasteurianus NBRC 3188</name>
    <dbReference type="NCBI Taxonomy" id="1226663"/>
    <lineage>
        <taxon>Bacteria</taxon>
        <taxon>Pseudomonadati</taxon>
        <taxon>Pseudomonadota</taxon>
        <taxon>Alphaproteobacteria</taxon>
        <taxon>Acetobacterales</taxon>
        <taxon>Acetobacteraceae</taxon>
        <taxon>Acetobacter</taxon>
    </lineage>
</organism>
<accession>A0A401WXZ8</accession>
<name>A0A401WXZ8_ACEPA</name>
<evidence type="ECO:0000313" key="2">
    <source>
        <dbReference type="Proteomes" id="UP000287300"/>
    </source>
</evidence>
<evidence type="ECO:0000313" key="1">
    <source>
        <dbReference type="EMBL" id="GCD54229.1"/>
    </source>
</evidence>
<sequence length="215" mass="24402">MSLLKSPEQKSSACSSSFLEIIKSGLSRLACRVVHCYNGPSLFVSNAAIDGLVNIEAMSSYFFYVKKRGGTLFRVRAEVRGDLTVFIFRKENWQQNSGPNTILTMLDSDLHLLKDRMIEADDCYRLSLRRNARKAGQEWGNTPLSQNRHHQWIYVSIDDRGDIRSYATVDFPAGRSIKVEFVSSTYLRTKYPTIHFDECAVQDGTWADVPGVYPS</sequence>
<dbReference type="Proteomes" id="UP000287300">
    <property type="component" value="Unassembled WGS sequence"/>
</dbReference>
<dbReference type="EMBL" id="BDES01000078">
    <property type="protein sequence ID" value="GCD54229.1"/>
    <property type="molecule type" value="Genomic_DNA"/>
</dbReference>
<comment type="caution">
    <text evidence="1">The sequence shown here is derived from an EMBL/GenBank/DDBJ whole genome shotgun (WGS) entry which is preliminary data.</text>
</comment>
<gene>
    <name evidence="1" type="ORF">NBRC3188_2926</name>
</gene>
<protein>
    <submittedName>
        <fullName evidence="1">Uncharacterized protein</fullName>
    </submittedName>
</protein>
<dbReference type="RefSeq" id="WP_124296526.1">
    <property type="nucleotide sequence ID" value="NZ_BDES01000078.1"/>
</dbReference>
<proteinExistence type="predicted"/>
<reference evidence="1 2" key="1">
    <citation type="submission" date="2016-06" db="EMBL/GenBank/DDBJ databases">
        <title>Acetobacter pasteurianus NBRC 3188 whole genome sequencing project.</title>
        <authorList>
            <person name="Matsutani M."/>
            <person name="Shiwa Y."/>
            <person name="Okamoto-Kainuma A."/>
            <person name="Ishikawa M."/>
            <person name="Koizumi Y."/>
            <person name="Yoshikawa H."/>
            <person name="Yakushi T."/>
            <person name="Matsushita K."/>
        </authorList>
    </citation>
    <scope>NUCLEOTIDE SEQUENCE [LARGE SCALE GENOMIC DNA]</scope>
    <source>
        <strain evidence="1 2">NBRC 3188</strain>
    </source>
</reference>